<feature type="compositionally biased region" description="Polar residues" evidence="1">
    <location>
        <begin position="249"/>
        <end position="266"/>
    </location>
</feature>
<feature type="region of interest" description="Disordered" evidence="1">
    <location>
        <begin position="245"/>
        <end position="266"/>
    </location>
</feature>
<keyword evidence="3" id="KW-1185">Reference proteome</keyword>
<organism evidence="2 3">
    <name type="scientific">Rhodocollybia butyracea</name>
    <dbReference type="NCBI Taxonomy" id="206335"/>
    <lineage>
        <taxon>Eukaryota</taxon>
        <taxon>Fungi</taxon>
        <taxon>Dikarya</taxon>
        <taxon>Basidiomycota</taxon>
        <taxon>Agaricomycotina</taxon>
        <taxon>Agaricomycetes</taxon>
        <taxon>Agaricomycetidae</taxon>
        <taxon>Agaricales</taxon>
        <taxon>Marasmiineae</taxon>
        <taxon>Omphalotaceae</taxon>
        <taxon>Rhodocollybia</taxon>
    </lineage>
</organism>
<accession>A0A9P5UFV4</accession>
<dbReference type="SUPFAM" id="SSF56112">
    <property type="entry name" value="Protein kinase-like (PK-like)"/>
    <property type="match status" value="1"/>
</dbReference>
<sequence>MRTRSRSAPPYSLHDVGSAFFLREDIETGPLYMDPADLAEFSSVSVYISIRGRAIYWVDDDKFLKLYSYLVDVSSIVSNMDLARTRLPVPQVLRYGYSGNCAYILMERVPYKSLARVLHRWGLNYMPWQITSLAHYIVRELASIGLRHNDLEPRNILVDRDGSLASVVDWDSCTPLHIGGEYARQASNEPSFRLPGEEDWFHIFLLYTLDRTGEEILLGSSRSNKKRRHHWPLVKSKSADIMATPVADSRNQSFSRQMAASKRATN</sequence>
<gene>
    <name evidence="2" type="ORF">BDP27DRAFT_1311458</name>
</gene>
<dbReference type="Gene3D" id="1.10.510.10">
    <property type="entry name" value="Transferase(Phosphotransferase) domain 1"/>
    <property type="match status" value="1"/>
</dbReference>
<dbReference type="EMBL" id="JADNRY010000003">
    <property type="protein sequence ID" value="KAF9077674.1"/>
    <property type="molecule type" value="Genomic_DNA"/>
</dbReference>
<dbReference type="AlphaFoldDB" id="A0A9P5UFV4"/>
<reference evidence="2" key="1">
    <citation type="submission" date="2020-11" db="EMBL/GenBank/DDBJ databases">
        <authorList>
            <consortium name="DOE Joint Genome Institute"/>
            <person name="Ahrendt S."/>
            <person name="Riley R."/>
            <person name="Andreopoulos W."/>
            <person name="Labutti K."/>
            <person name="Pangilinan J."/>
            <person name="Ruiz-Duenas F.J."/>
            <person name="Barrasa J.M."/>
            <person name="Sanchez-Garcia M."/>
            <person name="Camarero S."/>
            <person name="Miyauchi S."/>
            <person name="Serrano A."/>
            <person name="Linde D."/>
            <person name="Babiker R."/>
            <person name="Drula E."/>
            <person name="Ayuso-Fernandez I."/>
            <person name="Pacheco R."/>
            <person name="Padilla G."/>
            <person name="Ferreira P."/>
            <person name="Barriuso J."/>
            <person name="Kellner H."/>
            <person name="Castanera R."/>
            <person name="Alfaro M."/>
            <person name="Ramirez L."/>
            <person name="Pisabarro A.G."/>
            <person name="Kuo A."/>
            <person name="Tritt A."/>
            <person name="Lipzen A."/>
            <person name="He G."/>
            <person name="Yan M."/>
            <person name="Ng V."/>
            <person name="Cullen D."/>
            <person name="Martin F."/>
            <person name="Rosso M.-N."/>
            <person name="Henrissat B."/>
            <person name="Hibbett D."/>
            <person name="Martinez A.T."/>
            <person name="Grigoriev I.V."/>
        </authorList>
    </citation>
    <scope>NUCLEOTIDE SEQUENCE</scope>
    <source>
        <strain evidence="2">AH 40177</strain>
    </source>
</reference>
<evidence type="ECO:0000313" key="3">
    <source>
        <dbReference type="Proteomes" id="UP000772434"/>
    </source>
</evidence>
<dbReference type="OrthoDB" id="4062651at2759"/>
<name>A0A9P5UFV4_9AGAR</name>
<comment type="caution">
    <text evidence="2">The sequence shown here is derived from an EMBL/GenBank/DDBJ whole genome shotgun (WGS) entry which is preliminary data.</text>
</comment>
<dbReference type="PANTHER" id="PTHR21310">
    <property type="entry name" value="AMINOGLYCOSIDE PHOSPHOTRANSFERASE-RELATED-RELATED"/>
    <property type="match status" value="1"/>
</dbReference>
<evidence type="ECO:0000256" key="1">
    <source>
        <dbReference type="SAM" id="MobiDB-lite"/>
    </source>
</evidence>
<protein>
    <recommendedName>
        <fullName evidence="4">Protein kinase domain-containing protein</fullName>
    </recommendedName>
</protein>
<dbReference type="InterPro" id="IPR011009">
    <property type="entry name" value="Kinase-like_dom_sf"/>
</dbReference>
<dbReference type="PANTHER" id="PTHR21310:SF51">
    <property type="entry name" value="AMINOGLYCOSIDE PHOSPHOTRANSFERASE DOMAIN-CONTAINING PROTEIN"/>
    <property type="match status" value="1"/>
</dbReference>
<dbReference type="Proteomes" id="UP000772434">
    <property type="component" value="Unassembled WGS sequence"/>
</dbReference>
<proteinExistence type="predicted"/>
<evidence type="ECO:0000313" key="2">
    <source>
        <dbReference type="EMBL" id="KAF9077674.1"/>
    </source>
</evidence>
<evidence type="ECO:0008006" key="4">
    <source>
        <dbReference type="Google" id="ProtNLM"/>
    </source>
</evidence>
<dbReference type="InterPro" id="IPR051678">
    <property type="entry name" value="AGP_Transferase"/>
</dbReference>